<keyword evidence="3" id="KW-1003">Cell membrane</keyword>
<dbReference type="GO" id="GO:0022857">
    <property type="term" value="F:transmembrane transporter activity"/>
    <property type="evidence" value="ECO:0007669"/>
    <property type="project" value="InterPro"/>
</dbReference>
<dbReference type="Proteomes" id="UP000199180">
    <property type="component" value="Unassembled WGS sequence"/>
</dbReference>
<dbReference type="OrthoDB" id="8479787at2"/>
<comment type="subcellular location">
    <subcellularLocation>
        <location evidence="1">Cell membrane</location>
        <topology evidence="1">Single-pass membrane protein</topology>
    </subcellularLocation>
    <subcellularLocation>
        <location evidence="7">Cell membrane</location>
        <topology evidence="7">Single-pass type II membrane protein</topology>
    </subcellularLocation>
</comment>
<keyword evidence="7" id="KW-0813">Transport</keyword>
<dbReference type="PANTHER" id="PTHR30558">
    <property type="entry name" value="EXBD MEMBRANE COMPONENT OF PMF-DRIVEN MACROMOLECULE IMPORT SYSTEM"/>
    <property type="match status" value="1"/>
</dbReference>
<keyword evidence="5" id="KW-1133">Transmembrane helix</keyword>
<keyword evidence="7" id="KW-0653">Protein transport</keyword>
<keyword evidence="6" id="KW-0472">Membrane</keyword>
<keyword evidence="4 7" id="KW-0812">Transmembrane</keyword>
<proteinExistence type="inferred from homology"/>
<keyword evidence="9" id="KW-1185">Reference proteome</keyword>
<sequence>MQIQMPRRRQKGETIIPMINVVFLLLVFFLLTAQIAPPTPFEVTPPDSAADQAARDQDVLYVSATGELAYNAARGEDVWPLIEAGDPAQPLEIRADGAVEATTVAALLKRLRAAREAGAQLVVNGG</sequence>
<evidence type="ECO:0000256" key="7">
    <source>
        <dbReference type="RuleBase" id="RU003879"/>
    </source>
</evidence>
<organism evidence="8 9">
    <name type="scientific">Paracoccus homiensis</name>
    <dbReference type="NCBI Taxonomy" id="364199"/>
    <lineage>
        <taxon>Bacteria</taxon>
        <taxon>Pseudomonadati</taxon>
        <taxon>Pseudomonadota</taxon>
        <taxon>Alphaproteobacteria</taxon>
        <taxon>Rhodobacterales</taxon>
        <taxon>Paracoccaceae</taxon>
        <taxon>Paracoccus</taxon>
    </lineage>
</organism>
<evidence type="ECO:0000256" key="6">
    <source>
        <dbReference type="ARBA" id="ARBA00023136"/>
    </source>
</evidence>
<evidence type="ECO:0000313" key="8">
    <source>
        <dbReference type="EMBL" id="SES92957.1"/>
    </source>
</evidence>
<dbReference type="STRING" id="364199.SAMN04489858_102221"/>
<protein>
    <submittedName>
        <fullName evidence="8">Outer membrane transport energization protein ExbD</fullName>
    </submittedName>
</protein>
<evidence type="ECO:0000256" key="3">
    <source>
        <dbReference type="ARBA" id="ARBA00022475"/>
    </source>
</evidence>
<reference evidence="8 9" key="1">
    <citation type="submission" date="2016-10" db="EMBL/GenBank/DDBJ databases">
        <authorList>
            <person name="de Groot N.N."/>
        </authorList>
    </citation>
    <scope>NUCLEOTIDE SEQUENCE [LARGE SCALE GENOMIC DNA]</scope>
    <source>
        <strain evidence="8 9">DSM 17862</strain>
    </source>
</reference>
<evidence type="ECO:0000256" key="1">
    <source>
        <dbReference type="ARBA" id="ARBA00004162"/>
    </source>
</evidence>
<evidence type="ECO:0000256" key="2">
    <source>
        <dbReference type="ARBA" id="ARBA00005811"/>
    </source>
</evidence>
<accession>A0A1I0AFF7</accession>
<evidence type="ECO:0000313" key="9">
    <source>
        <dbReference type="Proteomes" id="UP000199180"/>
    </source>
</evidence>
<evidence type="ECO:0000256" key="5">
    <source>
        <dbReference type="ARBA" id="ARBA00022989"/>
    </source>
</evidence>
<comment type="similarity">
    <text evidence="2 7">Belongs to the ExbD/TolR family.</text>
</comment>
<gene>
    <name evidence="8" type="ORF">SAMN04489858_102221</name>
</gene>
<dbReference type="GO" id="GO:0015031">
    <property type="term" value="P:protein transport"/>
    <property type="evidence" value="ECO:0007669"/>
    <property type="project" value="UniProtKB-KW"/>
</dbReference>
<dbReference type="Pfam" id="PF02472">
    <property type="entry name" value="ExbD"/>
    <property type="match status" value="1"/>
</dbReference>
<dbReference type="RefSeq" id="WP_090732507.1">
    <property type="nucleotide sequence ID" value="NZ_FOHO01000002.1"/>
</dbReference>
<evidence type="ECO:0000256" key="4">
    <source>
        <dbReference type="ARBA" id="ARBA00022692"/>
    </source>
</evidence>
<dbReference type="AlphaFoldDB" id="A0A1I0AFF7"/>
<dbReference type="GO" id="GO:0005886">
    <property type="term" value="C:plasma membrane"/>
    <property type="evidence" value="ECO:0007669"/>
    <property type="project" value="UniProtKB-SubCell"/>
</dbReference>
<dbReference type="EMBL" id="FOHO01000002">
    <property type="protein sequence ID" value="SES92957.1"/>
    <property type="molecule type" value="Genomic_DNA"/>
</dbReference>
<dbReference type="InterPro" id="IPR003400">
    <property type="entry name" value="ExbD"/>
</dbReference>
<name>A0A1I0AFF7_9RHOB</name>